<proteinExistence type="predicted"/>
<dbReference type="Proteomes" id="UP001322744">
    <property type="component" value="Chromosome"/>
</dbReference>
<protein>
    <submittedName>
        <fullName evidence="4">Uncharacterized protein</fullName>
    </submittedName>
</protein>
<feature type="region of interest" description="Disordered" evidence="2">
    <location>
        <begin position="67"/>
        <end position="96"/>
    </location>
</feature>
<feature type="region of interest" description="Disordered" evidence="2">
    <location>
        <begin position="327"/>
        <end position="353"/>
    </location>
</feature>
<evidence type="ECO:0000313" key="4">
    <source>
        <dbReference type="EMBL" id="WPX08065.1"/>
    </source>
</evidence>
<evidence type="ECO:0000256" key="2">
    <source>
        <dbReference type="SAM" id="MobiDB-lite"/>
    </source>
</evidence>
<keyword evidence="3" id="KW-0732">Signal</keyword>
<feature type="compositionally biased region" description="Low complexity" evidence="2">
    <location>
        <begin position="67"/>
        <end position="93"/>
    </location>
</feature>
<gene>
    <name evidence="4" type="ORF">SOJ16_001917</name>
</gene>
<accession>A0ABZ0TX96</accession>
<keyword evidence="5" id="KW-1185">Reference proteome</keyword>
<dbReference type="EMBL" id="CP139957">
    <property type="protein sequence ID" value="WPX08065.1"/>
    <property type="molecule type" value="Genomic_DNA"/>
</dbReference>
<reference evidence="4 5" key="1">
    <citation type="submission" date="2023-12" db="EMBL/GenBank/DDBJ databases">
        <authorList>
            <person name="Manesh M.J.H."/>
            <person name="Bing R.G."/>
            <person name="Willard D.J."/>
            <person name="Kelly R.M."/>
        </authorList>
    </citation>
    <scope>NUCLEOTIDE SEQUENCE [LARGE SCALE GENOMIC DNA]</scope>
    <source>
        <strain evidence="4 5">DSM 8977</strain>
    </source>
</reference>
<evidence type="ECO:0000313" key="5">
    <source>
        <dbReference type="Proteomes" id="UP001322744"/>
    </source>
</evidence>
<evidence type="ECO:0000256" key="3">
    <source>
        <dbReference type="SAM" id="SignalP"/>
    </source>
</evidence>
<feature type="coiled-coil region" evidence="1">
    <location>
        <begin position="196"/>
        <end position="223"/>
    </location>
</feature>
<organism evidence="4 5">
    <name type="scientific">Anaerocellum danielii</name>
    <dbReference type="NCBI Taxonomy" id="1387557"/>
    <lineage>
        <taxon>Bacteria</taxon>
        <taxon>Bacillati</taxon>
        <taxon>Bacillota</taxon>
        <taxon>Bacillota incertae sedis</taxon>
        <taxon>Caldicellulosiruptorales</taxon>
        <taxon>Caldicellulosiruptoraceae</taxon>
        <taxon>Anaerocellum</taxon>
    </lineage>
</organism>
<dbReference type="RefSeq" id="WP_045175378.1">
    <property type="nucleotide sequence ID" value="NZ_CP139957.1"/>
</dbReference>
<name>A0ABZ0TX96_9FIRM</name>
<evidence type="ECO:0000256" key="1">
    <source>
        <dbReference type="SAM" id="Coils"/>
    </source>
</evidence>
<sequence>MKRKIVALLVVLVFGLSIILPVFAEQNTSSSSNTNTQTVASATYDTTASATYQTTVNTTYEKTTYEQTYNPVSSPTSSSTSSTTYSSTYSTTPQEVIPPISNDNISLKEAEKLTKEQKKNIISLIFKINRLKATFNKINAEVNHLRAKINSYITAAQRYDKKFFDQELQRIINETNKLISQIQRNIKSKKLSPSQIDEYQKQLAQKLNELKVYQETYKNEKETTVAQAVYQIKLLVDQVQPVVKDKVYQIDQINAQIKVITKEYEQAKKENNYTKMVTALNSLITLYQQKVDKITEIKNLYTDILTKIGNIIKDSLKLKLPVQNKNQNIQKEQNREKEKNNEKEKNININGKGKGNIEINIKIVPPQKGKKK</sequence>
<feature type="compositionally biased region" description="Basic and acidic residues" evidence="2">
    <location>
        <begin position="332"/>
        <end position="346"/>
    </location>
</feature>
<keyword evidence="1" id="KW-0175">Coiled coil</keyword>
<feature type="signal peptide" evidence="3">
    <location>
        <begin position="1"/>
        <end position="24"/>
    </location>
</feature>
<feature type="chain" id="PRO_5045427481" evidence="3">
    <location>
        <begin position="25"/>
        <end position="372"/>
    </location>
</feature>